<dbReference type="Proteomes" id="UP001499852">
    <property type="component" value="Unassembled WGS sequence"/>
</dbReference>
<evidence type="ECO:0000256" key="4">
    <source>
        <dbReference type="ARBA" id="ARBA00022692"/>
    </source>
</evidence>
<evidence type="ECO:0000256" key="9">
    <source>
        <dbReference type="SAM" id="Phobius"/>
    </source>
</evidence>
<evidence type="ECO:0000256" key="8">
    <source>
        <dbReference type="RuleBase" id="RU004057"/>
    </source>
</evidence>
<dbReference type="PANTHER" id="PTHR30625:SF15">
    <property type="entry name" value="BIOPOLYMER TRANSPORT PROTEIN EXBB"/>
    <property type="match status" value="1"/>
</dbReference>
<evidence type="ECO:0000256" key="5">
    <source>
        <dbReference type="ARBA" id="ARBA00022927"/>
    </source>
</evidence>
<accession>A0ABP9PLW2</accession>
<keyword evidence="3" id="KW-1003">Cell membrane</keyword>
<dbReference type="InterPro" id="IPR050790">
    <property type="entry name" value="ExbB/TolQ_transport"/>
</dbReference>
<dbReference type="EMBL" id="BAABIA010000009">
    <property type="protein sequence ID" value="GAA5147012.1"/>
    <property type="molecule type" value="Genomic_DNA"/>
</dbReference>
<dbReference type="PANTHER" id="PTHR30625">
    <property type="entry name" value="PROTEIN TOLQ"/>
    <property type="match status" value="1"/>
</dbReference>
<comment type="caution">
    <text evidence="11">The sequence shown here is derived from an EMBL/GenBank/DDBJ whole genome shotgun (WGS) entry which is preliminary data.</text>
</comment>
<proteinExistence type="inferred from homology"/>
<evidence type="ECO:0000256" key="1">
    <source>
        <dbReference type="ARBA" id="ARBA00004651"/>
    </source>
</evidence>
<evidence type="ECO:0000256" key="3">
    <source>
        <dbReference type="ARBA" id="ARBA00022475"/>
    </source>
</evidence>
<feature type="transmembrane region" description="Helical" evidence="9">
    <location>
        <begin position="20"/>
        <end position="43"/>
    </location>
</feature>
<dbReference type="InterPro" id="IPR002898">
    <property type="entry name" value="MotA_ExbB_proton_chnl"/>
</dbReference>
<gene>
    <name evidence="11" type="ORF">GCM10023213_41030</name>
</gene>
<evidence type="ECO:0000256" key="2">
    <source>
        <dbReference type="ARBA" id="ARBA00022448"/>
    </source>
</evidence>
<comment type="subcellular location">
    <subcellularLocation>
        <location evidence="1">Cell membrane</location>
        <topology evidence="1">Multi-pass membrane protein</topology>
    </subcellularLocation>
    <subcellularLocation>
        <location evidence="8">Membrane</location>
        <topology evidence="8">Multi-pass membrane protein</topology>
    </subcellularLocation>
</comment>
<keyword evidence="6 9" id="KW-1133">Transmembrane helix</keyword>
<name>A0ABP9PLW2_9BACT</name>
<keyword evidence="4 9" id="KW-0812">Transmembrane</keyword>
<keyword evidence="7 9" id="KW-0472">Membrane</keyword>
<protein>
    <submittedName>
        <fullName evidence="11">MotA/TolQ/ExbB proton channel family protein</fullName>
    </submittedName>
</protein>
<evidence type="ECO:0000256" key="6">
    <source>
        <dbReference type="ARBA" id="ARBA00022989"/>
    </source>
</evidence>
<dbReference type="RefSeq" id="WP_345738281.1">
    <property type="nucleotide sequence ID" value="NZ_BAABIA010000009.1"/>
</dbReference>
<feature type="domain" description="MotA/TolQ/ExbB proton channel" evidence="10">
    <location>
        <begin position="80"/>
        <end position="192"/>
    </location>
</feature>
<keyword evidence="5 8" id="KW-0653">Protein transport</keyword>
<sequence>MHQLPLANAVIEFIHDGGPIMYPILVVGIFAVGVLVERIFWWIRFSAQRNSRQLEQVYATLEAGDLDKAIALSAKTSDPVVRMVHHGLKHQHSSMQGALEVAAGHELQAAGRFLGAMDTVVTLGPLLGLLGTVTGIMGSFSSIGDSELAVEKVTGGIGEALIATAAGLGIAIATLVPMNYFHSRLAKLQFELEAAANNVLILAAQHGFDQVMKKP</sequence>
<evidence type="ECO:0000259" key="10">
    <source>
        <dbReference type="Pfam" id="PF01618"/>
    </source>
</evidence>
<dbReference type="Pfam" id="PF01618">
    <property type="entry name" value="MotA_ExbB"/>
    <property type="match status" value="1"/>
</dbReference>
<evidence type="ECO:0000313" key="11">
    <source>
        <dbReference type="EMBL" id="GAA5147012.1"/>
    </source>
</evidence>
<organism evidence="11 12">
    <name type="scientific">Prosthecobacter algae</name>
    <dbReference type="NCBI Taxonomy" id="1144682"/>
    <lineage>
        <taxon>Bacteria</taxon>
        <taxon>Pseudomonadati</taxon>
        <taxon>Verrucomicrobiota</taxon>
        <taxon>Verrucomicrobiia</taxon>
        <taxon>Verrucomicrobiales</taxon>
        <taxon>Verrucomicrobiaceae</taxon>
        <taxon>Prosthecobacter</taxon>
    </lineage>
</organism>
<evidence type="ECO:0000256" key="7">
    <source>
        <dbReference type="ARBA" id="ARBA00023136"/>
    </source>
</evidence>
<comment type="similarity">
    <text evidence="8">Belongs to the exbB/tolQ family.</text>
</comment>
<feature type="transmembrane region" description="Helical" evidence="9">
    <location>
        <begin position="120"/>
        <end position="140"/>
    </location>
</feature>
<evidence type="ECO:0000313" key="12">
    <source>
        <dbReference type="Proteomes" id="UP001499852"/>
    </source>
</evidence>
<reference evidence="12" key="1">
    <citation type="journal article" date="2019" name="Int. J. Syst. Evol. Microbiol.">
        <title>The Global Catalogue of Microorganisms (GCM) 10K type strain sequencing project: providing services to taxonomists for standard genome sequencing and annotation.</title>
        <authorList>
            <consortium name="The Broad Institute Genomics Platform"/>
            <consortium name="The Broad Institute Genome Sequencing Center for Infectious Disease"/>
            <person name="Wu L."/>
            <person name="Ma J."/>
        </authorList>
    </citation>
    <scope>NUCLEOTIDE SEQUENCE [LARGE SCALE GENOMIC DNA]</scope>
    <source>
        <strain evidence="12">JCM 18053</strain>
    </source>
</reference>
<feature type="transmembrane region" description="Helical" evidence="9">
    <location>
        <begin position="160"/>
        <end position="181"/>
    </location>
</feature>
<keyword evidence="12" id="KW-1185">Reference proteome</keyword>
<keyword evidence="2 8" id="KW-0813">Transport</keyword>